<keyword evidence="3" id="KW-1185">Reference proteome</keyword>
<dbReference type="EMBL" id="FWXV01000030">
    <property type="protein sequence ID" value="SMD27583.1"/>
    <property type="molecule type" value="Genomic_DNA"/>
</dbReference>
<name>A0A1W2G0E2_KIBAR</name>
<feature type="region of interest" description="Disordered" evidence="1">
    <location>
        <begin position="215"/>
        <end position="237"/>
    </location>
</feature>
<proteinExistence type="predicted"/>
<sequence length="237" mass="26496">METVAEHGWDTRLGAAPAAGPAEEFCRLACLTYSREDGPERWAQARQLLAERPDLTTLNIWAAAAAARPDDVGRLLAEQPRRVAERGGPFRWRPLFYLVYSRFDQAVPAERVLAVARQLLDAGADPDDGYLFDAPGPVRERTPFGRRVVWCRGGGPARLWARVTPLDRSCLVHDPRGVSGPLPWPVDPGLSIVVRARPRGAHLAIRRAAELRREDRDRAGCRDRERLNRREGQRASS</sequence>
<organism evidence="2 3">
    <name type="scientific">Kibdelosporangium aridum</name>
    <dbReference type="NCBI Taxonomy" id="2030"/>
    <lineage>
        <taxon>Bacteria</taxon>
        <taxon>Bacillati</taxon>
        <taxon>Actinomycetota</taxon>
        <taxon>Actinomycetes</taxon>
        <taxon>Pseudonocardiales</taxon>
        <taxon>Pseudonocardiaceae</taxon>
        <taxon>Kibdelosporangium</taxon>
    </lineage>
</organism>
<evidence type="ECO:0000313" key="3">
    <source>
        <dbReference type="Proteomes" id="UP000192674"/>
    </source>
</evidence>
<protein>
    <recommendedName>
        <fullName evidence="4">Ankyrin repeat domain-containing protein</fullName>
    </recommendedName>
</protein>
<dbReference type="Proteomes" id="UP000192674">
    <property type="component" value="Unassembled WGS sequence"/>
</dbReference>
<evidence type="ECO:0000313" key="2">
    <source>
        <dbReference type="EMBL" id="SMD27583.1"/>
    </source>
</evidence>
<reference evidence="2 3" key="1">
    <citation type="submission" date="2017-04" db="EMBL/GenBank/DDBJ databases">
        <authorList>
            <person name="Afonso C.L."/>
            <person name="Miller P.J."/>
            <person name="Scott M.A."/>
            <person name="Spackman E."/>
            <person name="Goraichik I."/>
            <person name="Dimitrov K.M."/>
            <person name="Suarez D.L."/>
            <person name="Swayne D.E."/>
        </authorList>
    </citation>
    <scope>NUCLEOTIDE SEQUENCE [LARGE SCALE GENOMIC DNA]</scope>
    <source>
        <strain evidence="2 3">DSM 43828</strain>
    </source>
</reference>
<dbReference type="AlphaFoldDB" id="A0A1W2G0E2"/>
<dbReference type="RefSeq" id="WP_084435075.1">
    <property type="nucleotide sequence ID" value="NZ_FWXV01000030.1"/>
</dbReference>
<accession>A0A1W2G0E2</accession>
<evidence type="ECO:0008006" key="4">
    <source>
        <dbReference type="Google" id="ProtNLM"/>
    </source>
</evidence>
<dbReference type="OrthoDB" id="928522at2"/>
<evidence type="ECO:0000256" key="1">
    <source>
        <dbReference type="SAM" id="MobiDB-lite"/>
    </source>
</evidence>
<gene>
    <name evidence="2" type="ORF">SAMN05661093_11193</name>
</gene>